<dbReference type="AlphaFoldDB" id="A0A6C0JQV7"/>
<feature type="transmembrane region" description="Helical" evidence="1">
    <location>
        <begin position="39"/>
        <end position="61"/>
    </location>
</feature>
<feature type="transmembrane region" description="Helical" evidence="1">
    <location>
        <begin position="6"/>
        <end position="27"/>
    </location>
</feature>
<protein>
    <submittedName>
        <fullName evidence="2">Uncharacterized protein</fullName>
    </submittedName>
</protein>
<accession>A0A6C0JQV7</accession>
<evidence type="ECO:0000256" key="1">
    <source>
        <dbReference type="SAM" id="Phobius"/>
    </source>
</evidence>
<reference evidence="2" key="1">
    <citation type="journal article" date="2020" name="Nature">
        <title>Giant virus diversity and host interactions through global metagenomics.</title>
        <authorList>
            <person name="Schulz F."/>
            <person name="Roux S."/>
            <person name="Paez-Espino D."/>
            <person name="Jungbluth S."/>
            <person name="Walsh D.A."/>
            <person name="Denef V.J."/>
            <person name="McMahon K.D."/>
            <person name="Konstantinidis K.T."/>
            <person name="Eloe-Fadrosh E.A."/>
            <person name="Kyrpides N.C."/>
            <person name="Woyke T."/>
        </authorList>
    </citation>
    <scope>NUCLEOTIDE SEQUENCE</scope>
    <source>
        <strain evidence="2">GVMAG-S-1062768-28</strain>
    </source>
</reference>
<proteinExistence type="predicted"/>
<evidence type="ECO:0000313" key="2">
    <source>
        <dbReference type="EMBL" id="QHU08145.1"/>
    </source>
</evidence>
<organism evidence="2">
    <name type="scientific">viral metagenome</name>
    <dbReference type="NCBI Taxonomy" id="1070528"/>
    <lineage>
        <taxon>unclassified sequences</taxon>
        <taxon>metagenomes</taxon>
        <taxon>organismal metagenomes</taxon>
    </lineage>
</organism>
<name>A0A6C0JQV7_9ZZZZ</name>
<dbReference type="EMBL" id="MN740695">
    <property type="protein sequence ID" value="QHU08145.1"/>
    <property type="molecule type" value="Genomic_DNA"/>
</dbReference>
<keyword evidence="1" id="KW-1133">Transmembrane helix</keyword>
<keyword evidence="1" id="KW-0812">Transmembrane</keyword>
<sequence>MTPVFAIFVCLCIGFLWGGLIVSAGMVAKALAPDYEGVVYLAMALTTIFLFATNTDVGGMIDDSTFT</sequence>
<keyword evidence="1" id="KW-0472">Membrane</keyword>